<sequence>MADNFSSASSTHRLGAGTGSIARLPTSPAEGNGSVSRFGGRPMPQRSNSLTKSSGVDGDPLYTQLWHACAGSLVSLPRVGTRVVYFPQGHIEQVAACTNQGEDLQVPQFNLPSQILCRVLNMTLSAERETDEVFAQMTLVPECEQINPSEEVKEELPFCPKHNLHMFIKPLTASDTSTHGGFSVPRRAAEECLPPLDFQQSPPTQDIIAKDLHGADWKFRHIYRGHPKRHLLTTGWSVFVSQKRLVAGDAVIFLRGENGELRLGVRRSVRQQSGVTSSSLLSSHCMHLGVLAAAAHAVSTKTMFSIFYNPRTSPAEFVIPYHKFVNALKASFSVGVRFKMRFETEETSERRYMGTITGVGDIDPVRWPNSNWRCLKVGWDEQVVCARQERVSPWEIELFTAPATPIPAEPRVTRLRLSTPVPSIDISSLTPSGSQVGLSPSLQFQALSATHDLRNSGVLLGGEEAEGTAKSANWGKKLEDYKSENPGQSRNIFSETWMTLARSDLNNGDRATTQISGLNQDYQITMRQPVQIHQLHQQQQLRLHLQQKKDQKDNSKLVDAPGYPYLVSPTSPKTEPVGDADIHLSVRPASINGEIQNTHHTRAHWSSKDFSAHSSYASNTDGRNKTWLSCLMASSATDTAARSALDSSTSHSKLVPMNLGSTADTSCPSLKSHQDQKGDPPAQSQADQSCKLFGFELTSGPLVKSSQVYKQGAIGRAVDLSKFDGYNELLQGLTDLFKLEGLLNEPGSGWQLVYTDHEGDLLLVGDDPWAEFCSIVRKIRILSPSEVEKMSQSSLRSISAEELADACKFSTDNQEASAPTTPTGKGLDA</sequence>
<evidence type="ECO:0000313" key="2">
    <source>
        <dbReference type="Proteomes" id="UP001162992"/>
    </source>
</evidence>
<keyword evidence="2" id="KW-1185">Reference proteome</keyword>
<evidence type="ECO:0000313" key="1">
    <source>
        <dbReference type="EMBL" id="KAJ7559712.1"/>
    </source>
</evidence>
<gene>
    <name evidence="1" type="ORF">O6H91_04G097400</name>
</gene>
<reference evidence="2" key="1">
    <citation type="journal article" date="2024" name="Proc. Natl. Acad. Sci. U.S.A.">
        <title>Extraordinary preservation of gene collinearity over three hundred million years revealed in homosporous lycophytes.</title>
        <authorList>
            <person name="Li C."/>
            <person name="Wickell D."/>
            <person name="Kuo L.Y."/>
            <person name="Chen X."/>
            <person name="Nie B."/>
            <person name="Liao X."/>
            <person name="Peng D."/>
            <person name="Ji J."/>
            <person name="Jenkins J."/>
            <person name="Williams M."/>
            <person name="Shu S."/>
            <person name="Plott C."/>
            <person name="Barry K."/>
            <person name="Rajasekar S."/>
            <person name="Grimwood J."/>
            <person name="Han X."/>
            <person name="Sun S."/>
            <person name="Hou Z."/>
            <person name="He W."/>
            <person name="Dai G."/>
            <person name="Sun C."/>
            <person name="Schmutz J."/>
            <person name="Leebens-Mack J.H."/>
            <person name="Li F.W."/>
            <person name="Wang L."/>
        </authorList>
    </citation>
    <scope>NUCLEOTIDE SEQUENCE [LARGE SCALE GENOMIC DNA]</scope>
    <source>
        <strain evidence="2">cv. PW_Plant_1</strain>
    </source>
</reference>
<proteinExistence type="predicted"/>
<dbReference type="EMBL" id="CM055095">
    <property type="protein sequence ID" value="KAJ7559712.1"/>
    <property type="molecule type" value="Genomic_DNA"/>
</dbReference>
<dbReference type="Proteomes" id="UP001162992">
    <property type="component" value="Chromosome 4"/>
</dbReference>
<name>A0ACC2E0C9_DIPCM</name>
<protein>
    <submittedName>
        <fullName evidence="1">Uncharacterized protein</fullName>
    </submittedName>
</protein>
<organism evidence="1 2">
    <name type="scientific">Diphasiastrum complanatum</name>
    <name type="common">Issler's clubmoss</name>
    <name type="synonym">Lycopodium complanatum</name>
    <dbReference type="NCBI Taxonomy" id="34168"/>
    <lineage>
        <taxon>Eukaryota</taxon>
        <taxon>Viridiplantae</taxon>
        <taxon>Streptophyta</taxon>
        <taxon>Embryophyta</taxon>
        <taxon>Tracheophyta</taxon>
        <taxon>Lycopodiopsida</taxon>
        <taxon>Lycopodiales</taxon>
        <taxon>Lycopodiaceae</taxon>
        <taxon>Lycopodioideae</taxon>
        <taxon>Diphasiastrum</taxon>
    </lineage>
</organism>
<accession>A0ACC2E0C9</accession>
<comment type="caution">
    <text evidence="1">The sequence shown here is derived from an EMBL/GenBank/DDBJ whole genome shotgun (WGS) entry which is preliminary data.</text>
</comment>